<organism evidence="5 6">
    <name type="scientific">Chaetoceros tenuissimus</name>
    <dbReference type="NCBI Taxonomy" id="426638"/>
    <lineage>
        <taxon>Eukaryota</taxon>
        <taxon>Sar</taxon>
        <taxon>Stramenopiles</taxon>
        <taxon>Ochrophyta</taxon>
        <taxon>Bacillariophyta</taxon>
        <taxon>Coscinodiscophyceae</taxon>
        <taxon>Chaetocerotophycidae</taxon>
        <taxon>Chaetocerotales</taxon>
        <taxon>Chaetocerotaceae</taxon>
        <taxon>Chaetoceros</taxon>
    </lineage>
</organism>
<feature type="chain" id="PRO_5042088974" evidence="4">
    <location>
        <begin position="19"/>
        <end position="469"/>
    </location>
</feature>
<dbReference type="AlphaFoldDB" id="A0AAD3CJW3"/>
<reference evidence="5 6" key="1">
    <citation type="journal article" date="2021" name="Sci. Rep.">
        <title>The genome of the diatom Chaetoceros tenuissimus carries an ancient integrated fragment of an extant virus.</title>
        <authorList>
            <person name="Hongo Y."/>
            <person name="Kimura K."/>
            <person name="Takaki Y."/>
            <person name="Yoshida Y."/>
            <person name="Baba S."/>
            <person name="Kobayashi G."/>
            <person name="Nagasaki K."/>
            <person name="Hano T."/>
            <person name="Tomaru Y."/>
        </authorList>
    </citation>
    <scope>NUCLEOTIDE SEQUENCE [LARGE SCALE GENOMIC DNA]</scope>
    <source>
        <strain evidence="5 6">NIES-3715</strain>
    </source>
</reference>
<dbReference type="Gene3D" id="1.25.40.20">
    <property type="entry name" value="Ankyrin repeat-containing domain"/>
    <property type="match status" value="1"/>
</dbReference>
<dbReference type="PANTHER" id="PTHR24171">
    <property type="entry name" value="ANKYRIN REPEAT DOMAIN-CONTAINING PROTEIN 39-RELATED"/>
    <property type="match status" value="1"/>
</dbReference>
<dbReference type="SUPFAM" id="SSF48403">
    <property type="entry name" value="Ankyrin repeat"/>
    <property type="match status" value="1"/>
</dbReference>
<protein>
    <submittedName>
        <fullName evidence="5">Uncharacterized protein</fullName>
    </submittedName>
</protein>
<dbReference type="PROSITE" id="PS50297">
    <property type="entry name" value="ANK_REP_REGION"/>
    <property type="match status" value="2"/>
</dbReference>
<evidence type="ECO:0000256" key="1">
    <source>
        <dbReference type="ARBA" id="ARBA00022737"/>
    </source>
</evidence>
<evidence type="ECO:0000313" key="6">
    <source>
        <dbReference type="Proteomes" id="UP001054902"/>
    </source>
</evidence>
<name>A0AAD3CJW3_9STRA</name>
<comment type="caution">
    <text evidence="5">The sequence shown here is derived from an EMBL/GenBank/DDBJ whole genome shotgun (WGS) entry which is preliminary data.</text>
</comment>
<evidence type="ECO:0000256" key="3">
    <source>
        <dbReference type="PROSITE-ProRule" id="PRU00023"/>
    </source>
</evidence>
<keyword evidence="2 3" id="KW-0040">ANK repeat</keyword>
<feature type="repeat" description="ANK" evidence="3">
    <location>
        <begin position="398"/>
        <end position="431"/>
    </location>
</feature>
<proteinExistence type="predicted"/>
<gene>
    <name evidence="5" type="ORF">CTEN210_02479</name>
</gene>
<keyword evidence="4" id="KW-0732">Signal</keyword>
<keyword evidence="1" id="KW-0677">Repeat</keyword>
<dbReference type="EMBL" id="BLLK01000022">
    <property type="protein sequence ID" value="GFH46005.1"/>
    <property type="molecule type" value="Genomic_DNA"/>
</dbReference>
<dbReference type="Proteomes" id="UP001054902">
    <property type="component" value="Unassembled WGS sequence"/>
</dbReference>
<dbReference type="InterPro" id="IPR002110">
    <property type="entry name" value="Ankyrin_rpt"/>
</dbReference>
<accession>A0AAD3CJW3</accession>
<evidence type="ECO:0000313" key="5">
    <source>
        <dbReference type="EMBL" id="GFH46005.1"/>
    </source>
</evidence>
<dbReference type="InterPro" id="IPR036770">
    <property type="entry name" value="Ankyrin_rpt-contain_sf"/>
</dbReference>
<dbReference type="SMART" id="SM00248">
    <property type="entry name" value="ANK"/>
    <property type="match status" value="3"/>
</dbReference>
<keyword evidence="6" id="KW-1185">Reference proteome</keyword>
<dbReference type="Pfam" id="PF12796">
    <property type="entry name" value="Ank_2"/>
    <property type="match status" value="1"/>
</dbReference>
<evidence type="ECO:0000256" key="4">
    <source>
        <dbReference type="SAM" id="SignalP"/>
    </source>
</evidence>
<evidence type="ECO:0000256" key="2">
    <source>
        <dbReference type="ARBA" id="ARBA00023043"/>
    </source>
</evidence>
<dbReference type="PROSITE" id="PS50088">
    <property type="entry name" value="ANK_REPEAT"/>
    <property type="match status" value="2"/>
</dbReference>
<feature type="signal peptide" evidence="4">
    <location>
        <begin position="1"/>
        <end position="18"/>
    </location>
</feature>
<feature type="repeat" description="ANK" evidence="3">
    <location>
        <begin position="435"/>
        <end position="462"/>
    </location>
</feature>
<sequence>MKNLIFTLAAWTVALTSATSSIEEDGTLNYGVDLSFPIHKSKVSTNYPWLPHNVDPVNNPTPSEYKDMPIQYLGDTQRRYDEYLQGCRDKYKKPKNICDISERDRVAMSLRQPQSMQNYTDIGFKKIKTPPSVWKLISDFWQANKEKENWNPENWSKGNSYVNHWVSPSYMISVENSKLRGGGYRLKKAIWDAAKSTLQEWTGEELQECSMYGIRVYTEGSMLATHVDRMPLVSSAIINVDQDVDEPWPIEVYGHDGRAYNVTMEPGDMVLYESHSVLHGRPFPLKGRHFANIFIHFEPIGHSLRHNAKMGVSEDVYEKYAESVKNAQGGHEHHEEGLPAYILEGSEEYFIWKKGHQVKGQEWDGQTKAHTAARSGDLDTVLDILDKKKDMIHQRDINGWAPLHEAVRSGHTEVVRTLVEKAGADINQQTGFSKNGQTPLDIAQESHDEDHPLIEYLLSLGAISAGPDL</sequence>